<gene>
    <name evidence="1" type="ORF">WN48_06883</name>
</gene>
<dbReference type="Proteomes" id="UP000250275">
    <property type="component" value="Unassembled WGS sequence"/>
</dbReference>
<protein>
    <submittedName>
        <fullName evidence="1">Dynein heavy chain 2, axonemal</fullName>
    </submittedName>
</protein>
<sequence length="147" mass="16874">MLHIVPPVNLPKIVCLFFKSGVEPRVNCVKDMTTLSGIMVSDWTYYSEMTIRDFFLNPSVTVLTVYYLYNKLSVSLSFPLVPVTEITYFVREPQEILRADTFKDRVLFGTMNDEVESHVLSMVQNVLAPIFLKIETWPDSILFPSLA</sequence>
<evidence type="ECO:0000313" key="2">
    <source>
        <dbReference type="Proteomes" id="UP000250275"/>
    </source>
</evidence>
<organism evidence="1 2">
    <name type="scientific">Eufriesea mexicana</name>
    <dbReference type="NCBI Taxonomy" id="516756"/>
    <lineage>
        <taxon>Eukaryota</taxon>
        <taxon>Metazoa</taxon>
        <taxon>Ecdysozoa</taxon>
        <taxon>Arthropoda</taxon>
        <taxon>Hexapoda</taxon>
        <taxon>Insecta</taxon>
        <taxon>Pterygota</taxon>
        <taxon>Neoptera</taxon>
        <taxon>Endopterygota</taxon>
        <taxon>Hymenoptera</taxon>
        <taxon>Apocrita</taxon>
        <taxon>Aculeata</taxon>
        <taxon>Apoidea</taxon>
        <taxon>Anthophila</taxon>
        <taxon>Apidae</taxon>
        <taxon>Eufriesea</taxon>
    </lineage>
</organism>
<reference evidence="1 2" key="1">
    <citation type="submission" date="2015-07" db="EMBL/GenBank/DDBJ databases">
        <title>The genome of Eufriesea mexicana.</title>
        <authorList>
            <person name="Pan H."/>
            <person name="Kapheim K."/>
        </authorList>
    </citation>
    <scope>NUCLEOTIDE SEQUENCE [LARGE SCALE GENOMIC DNA]</scope>
    <source>
        <strain evidence="1">0111107269</strain>
        <tissue evidence="1">Whole body</tissue>
    </source>
</reference>
<dbReference type="OrthoDB" id="10251809at2759"/>
<accession>A0A310SY55</accession>
<name>A0A310SY55_9HYME</name>
<dbReference type="EMBL" id="KQ759821">
    <property type="protein sequence ID" value="OAD62684.1"/>
    <property type="molecule type" value="Genomic_DNA"/>
</dbReference>
<evidence type="ECO:0000313" key="1">
    <source>
        <dbReference type="EMBL" id="OAD62684.1"/>
    </source>
</evidence>
<keyword evidence="2" id="KW-1185">Reference proteome</keyword>
<proteinExistence type="predicted"/>
<dbReference type="AlphaFoldDB" id="A0A310SY55"/>